<keyword evidence="1" id="KW-1133">Transmembrane helix</keyword>
<evidence type="ECO:0000256" key="1">
    <source>
        <dbReference type="SAM" id="Phobius"/>
    </source>
</evidence>
<dbReference type="EMBL" id="JAYKXN010000003">
    <property type="protein sequence ID" value="KAK7302952.1"/>
    <property type="molecule type" value="Genomic_DNA"/>
</dbReference>
<keyword evidence="3" id="KW-1185">Reference proteome</keyword>
<feature type="transmembrane region" description="Helical" evidence="1">
    <location>
        <begin position="67"/>
        <end position="93"/>
    </location>
</feature>
<sequence length="143" mass="16323">MRTMEEEKQRQPHPQTHRQAIKAATLVHVRVGLSLGDDPNATDVSTEDRLSLGRVKSDRDPKHLHHLYLILIPFEFSFFTFVLFLLLLSPFILSFPQSPKCQRSPSSNSSASLPMIEAHLGVFDRELRFQGERDEADGRGVRE</sequence>
<proteinExistence type="predicted"/>
<keyword evidence="1" id="KW-0812">Transmembrane</keyword>
<gene>
    <name evidence="2" type="ORF">RJT34_13849</name>
</gene>
<dbReference type="Proteomes" id="UP001359559">
    <property type="component" value="Unassembled WGS sequence"/>
</dbReference>
<comment type="caution">
    <text evidence="2">The sequence shown here is derived from an EMBL/GenBank/DDBJ whole genome shotgun (WGS) entry which is preliminary data.</text>
</comment>
<keyword evidence="1" id="KW-0472">Membrane</keyword>
<reference evidence="2 3" key="1">
    <citation type="submission" date="2024-01" db="EMBL/GenBank/DDBJ databases">
        <title>The genomes of 5 underutilized Papilionoideae crops provide insights into root nodulation and disease resistance.</title>
        <authorList>
            <person name="Yuan L."/>
        </authorList>
    </citation>
    <scope>NUCLEOTIDE SEQUENCE [LARGE SCALE GENOMIC DNA]</scope>
    <source>
        <strain evidence="2">LY-2023</strain>
        <tissue evidence="2">Leaf</tissue>
    </source>
</reference>
<protein>
    <submittedName>
        <fullName evidence="2">Uncharacterized protein</fullName>
    </submittedName>
</protein>
<dbReference type="AlphaFoldDB" id="A0AAN9JPP1"/>
<organism evidence="2 3">
    <name type="scientific">Clitoria ternatea</name>
    <name type="common">Butterfly pea</name>
    <dbReference type="NCBI Taxonomy" id="43366"/>
    <lineage>
        <taxon>Eukaryota</taxon>
        <taxon>Viridiplantae</taxon>
        <taxon>Streptophyta</taxon>
        <taxon>Embryophyta</taxon>
        <taxon>Tracheophyta</taxon>
        <taxon>Spermatophyta</taxon>
        <taxon>Magnoliopsida</taxon>
        <taxon>eudicotyledons</taxon>
        <taxon>Gunneridae</taxon>
        <taxon>Pentapetalae</taxon>
        <taxon>rosids</taxon>
        <taxon>fabids</taxon>
        <taxon>Fabales</taxon>
        <taxon>Fabaceae</taxon>
        <taxon>Papilionoideae</taxon>
        <taxon>50 kb inversion clade</taxon>
        <taxon>NPAAA clade</taxon>
        <taxon>indigoferoid/millettioid clade</taxon>
        <taxon>Phaseoleae</taxon>
        <taxon>Clitoria</taxon>
    </lineage>
</organism>
<accession>A0AAN9JPP1</accession>
<evidence type="ECO:0000313" key="3">
    <source>
        <dbReference type="Proteomes" id="UP001359559"/>
    </source>
</evidence>
<name>A0AAN9JPP1_CLITE</name>
<evidence type="ECO:0000313" key="2">
    <source>
        <dbReference type="EMBL" id="KAK7302952.1"/>
    </source>
</evidence>